<keyword evidence="4" id="KW-0597">Phosphoprotein</keyword>
<evidence type="ECO:0000256" key="5">
    <source>
        <dbReference type="ARBA" id="ARBA00022679"/>
    </source>
</evidence>
<dbReference type="Pfam" id="PF08990">
    <property type="entry name" value="Docking"/>
    <property type="match status" value="1"/>
</dbReference>
<dbReference type="Pfam" id="PF00550">
    <property type="entry name" value="PP-binding"/>
    <property type="match status" value="2"/>
</dbReference>
<protein>
    <submittedName>
        <fullName evidence="14">Beta-ketoacyl synthase</fullName>
    </submittedName>
</protein>
<dbReference type="InterPro" id="IPR041618">
    <property type="entry name" value="PKS_DE"/>
</dbReference>
<dbReference type="InterPro" id="IPR020806">
    <property type="entry name" value="PKS_PP-bd"/>
</dbReference>
<evidence type="ECO:0000256" key="1">
    <source>
        <dbReference type="ARBA" id="ARBA00001957"/>
    </source>
</evidence>
<dbReference type="RefSeq" id="WP_167501722.1">
    <property type="nucleotide sequence ID" value="NZ_JAALLH010000001.1"/>
</dbReference>
<dbReference type="SMART" id="SM00826">
    <property type="entry name" value="PKS_DH"/>
    <property type="match status" value="1"/>
</dbReference>
<dbReference type="InterPro" id="IPR050091">
    <property type="entry name" value="PKS_NRPS_Biosynth_Enz"/>
</dbReference>
<dbReference type="NCBIfam" id="NF045894">
    <property type="entry name" value="PKS_plus_SDR"/>
    <property type="match status" value="1"/>
</dbReference>
<dbReference type="InterPro" id="IPR016039">
    <property type="entry name" value="Thiolase-like"/>
</dbReference>
<dbReference type="InterPro" id="IPR014030">
    <property type="entry name" value="Ketoacyl_synth_N"/>
</dbReference>
<dbReference type="InterPro" id="IPR042104">
    <property type="entry name" value="PKS_dehydratase_sf"/>
</dbReference>
<keyword evidence="8" id="KW-0012">Acyltransferase</keyword>
<evidence type="ECO:0000313" key="15">
    <source>
        <dbReference type="Proteomes" id="UP000536624"/>
    </source>
</evidence>
<comment type="pathway">
    <text evidence="2">Antibiotic biosynthesis.</text>
</comment>
<dbReference type="InterPro" id="IPR014043">
    <property type="entry name" value="Acyl_transferase_dom"/>
</dbReference>
<feature type="region of interest" description="N-terminal hotdog fold" evidence="9">
    <location>
        <begin position="937"/>
        <end position="1062"/>
    </location>
</feature>
<keyword evidence="5" id="KW-0808">Transferase</keyword>
<evidence type="ECO:0000256" key="2">
    <source>
        <dbReference type="ARBA" id="ARBA00004792"/>
    </source>
</evidence>
<dbReference type="Pfam" id="PF00698">
    <property type="entry name" value="Acyl_transf_1"/>
    <property type="match status" value="2"/>
</dbReference>
<dbReference type="Gene3D" id="3.40.50.720">
    <property type="entry name" value="NAD(P)-binding Rossmann-like Domain"/>
    <property type="match status" value="2"/>
</dbReference>
<dbReference type="SMART" id="SM00823">
    <property type="entry name" value="PKS_PP"/>
    <property type="match status" value="2"/>
</dbReference>
<dbReference type="SUPFAM" id="SSF53901">
    <property type="entry name" value="Thiolase-like"/>
    <property type="match status" value="2"/>
</dbReference>
<reference evidence="14 15" key="1">
    <citation type="submission" date="2020-02" db="EMBL/GenBank/DDBJ databases">
        <title>Streptomyces malaysiensis DSM14702 (JHCC583434, PFL_A843) Genome sequencing and assembly.</title>
        <authorList>
            <person name="Samborskyy M."/>
        </authorList>
    </citation>
    <scope>NUCLEOTIDE SEQUENCE [LARGE SCALE GENOMIC DNA]</scope>
    <source>
        <strain evidence="14 15">DSM 14702</strain>
    </source>
</reference>
<dbReference type="PANTHER" id="PTHR43775:SF51">
    <property type="entry name" value="INACTIVE PHENOLPHTHIOCEROL SYNTHESIS POLYKETIDE SYNTHASE TYPE I PKS1-RELATED"/>
    <property type="match status" value="1"/>
</dbReference>
<dbReference type="Pfam" id="PF21089">
    <property type="entry name" value="PKS_DH_N"/>
    <property type="match status" value="1"/>
</dbReference>
<dbReference type="PROSITE" id="PS52004">
    <property type="entry name" value="KS3_2"/>
    <property type="match status" value="2"/>
</dbReference>
<keyword evidence="3" id="KW-0596">Phosphopantetheine</keyword>
<dbReference type="InterPro" id="IPR020807">
    <property type="entry name" value="PKS_DH"/>
</dbReference>
<evidence type="ECO:0000313" key="14">
    <source>
        <dbReference type="EMBL" id="NIY65683.1"/>
    </source>
</evidence>
<dbReference type="InterPro" id="IPR049552">
    <property type="entry name" value="PKS_DH_N"/>
</dbReference>
<dbReference type="InterPro" id="IPR016035">
    <property type="entry name" value="Acyl_Trfase/lysoPLipase"/>
</dbReference>
<dbReference type="InterPro" id="IPR020841">
    <property type="entry name" value="PKS_Beta-ketoAc_synthase_dom"/>
</dbReference>
<dbReference type="InterPro" id="IPR036291">
    <property type="entry name" value="NAD(P)-bd_dom_sf"/>
</dbReference>
<dbReference type="Pfam" id="PF22953">
    <property type="entry name" value="SpnB_Rossmann"/>
    <property type="match status" value="1"/>
</dbReference>
<dbReference type="GO" id="GO:0031177">
    <property type="term" value="F:phosphopantetheine binding"/>
    <property type="evidence" value="ECO:0007669"/>
    <property type="project" value="InterPro"/>
</dbReference>
<dbReference type="Pfam" id="PF08659">
    <property type="entry name" value="KR"/>
    <property type="match status" value="2"/>
</dbReference>
<comment type="caution">
    <text evidence="14">The sequence shown here is derived from an EMBL/GenBank/DDBJ whole genome shotgun (WGS) entry which is preliminary data.</text>
</comment>
<feature type="region of interest" description="C-terminal hotdog fold" evidence="9">
    <location>
        <begin position="1074"/>
        <end position="1210"/>
    </location>
</feature>
<accession>A0A7X5X303</accession>
<dbReference type="InterPro" id="IPR036736">
    <property type="entry name" value="ACP-like_sf"/>
</dbReference>
<evidence type="ECO:0000256" key="9">
    <source>
        <dbReference type="PROSITE-ProRule" id="PRU01363"/>
    </source>
</evidence>
<dbReference type="SUPFAM" id="SSF51735">
    <property type="entry name" value="NAD(P)-binding Rossmann-fold domains"/>
    <property type="match status" value="4"/>
</dbReference>
<dbReference type="InterPro" id="IPR055123">
    <property type="entry name" value="SpnB-like_Rossmann"/>
</dbReference>
<evidence type="ECO:0000256" key="10">
    <source>
        <dbReference type="SAM" id="MobiDB-lite"/>
    </source>
</evidence>
<dbReference type="SMART" id="SM00827">
    <property type="entry name" value="PKS_AT"/>
    <property type="match status" value="2"/>
</dbReference>
<evidence type="ECO:0000259" key="13">
    <source>
        <dbReference type="PROSITE" id="PS52019"/>
    </source>
</evidence>
<dbReference type="Pfam" id="PF00109">
    <property type="entry name" value="ketoacyl-synt"/>
    <property type="match status" value="2"/>
</dbReference>
<dbReference type="Pfam" id="PF14765">
    <property type="entry name" value="PS-DH"/>
    <property type="match status" value="1"/>
</dbReference>
<dbReference type="CDD" id="cd08956">
    <property type="entry name" value="KR_3_FAS_SDR_x"/>
    <property type="match status" value="1"/>
</dbReference>
<dbReference type="Pfam" id="PF02801">
    <property type="entry name" value="Ketoacyl-synt_C"/>
    <property type="match status" value="2"/>
</dbReference>
<dbReference type="InterPro" id="IPR014031">
    <property type="entry name" value="Ketoacyl_synth_C"/>
</dbReference>
<feature type="domain" description="PKS/mFAS DH" evidence="13">
    <location>
        <begin position="937"/>
        <end position="1210"/>
    </location>
</feature>
<dbReference type="InterPro" id="IPR049551">
    <property type="entry name" value="PKS_DH_C"/>
</dbReference>
<dbReference type="Gene3D" id="3.40.47.10">
    <property type="match status" value="2"/>
</dbReference>
<sequence>MASANEEKLLDNLKWMTTELRRTRRRLTEVEADAQEPIAITAMSCRFPGGVGSPEDLWQLVAEGGDAISGFPADRGWDIEGLADPDPDRKGTFYNSGGGFLDGVAEFDPGFFGISPREALAMDPQQRLLLETSWEAFERAGIDPTSVKGSRTGVYVGAAAMGYGSDVQGAPQELEGLLLTGGATSVLSGRIAYTFGLEGPAATIDTACSSSLVALHWATQALRQRECSLALVGGVTVMPNPDVFVEFSRQRGLAPDGRCKSFAASADGTGWSEGVGVLLVERLSDARKNGHPVLAVVRGSAVNQDGASNGLTAPNGPSQRRVIRQALENARLSAAEIDVVEAHGTGTTLGDPIEAQALLATYGQERPEGRPLWLGSLKSNLGHAQAAAGVAGIIKMVMAIRHGVLPKTLHVDQPSPTVDWTAGEVSLLTEARPWDETGRPRRAGVSAFGVSGTNAHTILEQAPAPEDFPAPDGDTTPAVNAVKVTAAVLPWTLSARNAAALRDNARRLASHLDREPALSTADVGHSLATGRAALERRAVIVGEDRAGLTAALEALARGESAPGLVEGMVAEGEMAFLFTGQGSQRLGMGRELYDAYPVFAEALDAVCDELDAHLERPLREVLFGEDAAALDRTGFTQPALFAVEVALFRLVEAWGLRADYLSGHSIGELAAAHVAGVFSLADAAKLVAARGRLMQELPTGGAMIAVQASEDEVAPLLTDRVSIAALNGPTSVVIAGDEDAAVAIAAGFEARGRKTKRLTVSHAFHSPRMDGMLDGFREVARGLSYEAPKIPIVSNLTGGVVSAEEITSPDFWVRHVREAVRFLDGVRTLEAKGVTTFIELGPDGVLTAMAQECVTGEDAGFIAALRKDRPEAEALTTAVARAHVRGVAVDWAAYFAGTGANRVDLPTYAFQHERFWLEPGAASVGDVASVGLELAGHPLLGATVPLAESDGLVFTGRLGLDTHPWLADHVVRDAVVLPGTAFVELAVRAGDQVGCDLLDELTLHVPLVLPAHGGIRLQLTVGAPDGAGRRSLTVLSRAEDAPAEEPWTRHADGVLASGAPRPSFALTAWPPQGAEAARTEELYAALADGGLRYGPVFRGLTAAWRRGDELFAEVRLDESTASEAQAYGLHPALLDSALHALGLGDGDGQGRLPFAWSGVSLYASGASTLRVRLVLRGADGVRLEIADSAGAPVAAVDSLVLRAVSAEQVRAARAAYHESLFRVEWIELPAGAGAGASGGGRWAVLGTDAFGLGATAYADLAELGEAVDSGMALPEYVVVCPALERPGAANQARPAFEDRGPGRSPGGVQGAEPLHAAEPHIDAAGRGGVGESPSPATTAHQATTQVLGLLQQWLADDRFTDSRLVLLTSGAVTTEAGEPVADLAGAAVHGLLRTAQAENPDRFVLLDIDGQDTSLAALPAALAAGEEQLAVRAGVVRIPRLARVPVAEEAGTAGDFGAAGTVLVTGASGSLGGLVARHLVAERGVRHLLLVSRRGERAPGAAELAAGLTELGAEVVWTACDVADRGALAATLATVPAEHPLTAVVHTAGVLDDGVIGSLTPERVDHVMRPKVDAAWNLHELTRDLDLTAFVLFSSASGVFGTPGQGNYAAANAFLDALAAHRRAEGRPAVSLAWGPWAGAGMAGGLDEADISRMRRAGLPPLSPAEGLALLDAALTTDEVAPVPMRVDAVALRAQAAAGALAPLLRGLVRVPVRRAVDAAAGGGSALAERLAGLSEAERDRLLLDLVRTQVAAVLGYAGPQAVEEGRAFKDLGFDSLTAVELRNLLREATGLRLPPTLVFDYPTSTALAGHLREEIVGDTAAAIVPDRVISAADREDPIAIVAMSCRFPGGVRSPEELWQLLLAGEDAITPFPADRGWDLATLYSDDPDREGTSYTREGGFLHDVADFDATFFGISPREALAMDPQQRLLMETSWEVFERAGIDPATLRGTSTGVYIGSNDRDYLTLWLNEPQGLEGHLGTGNSSSVASGRLSYAFGLEGPAVTIDTACSSSVVALHLAAQALRGGECSLALAGGVSVMSTPGAFLEFSRQRGLAADGRIKAFSGDADGTNWAEGVGVFLVERLSDARRNGHPVLAVLRSTAINQDGASNGLTAPNGPSQQRVIRQALANAGLSPADIDAVEAHGTGTALGDPIEAQALLATYGQDRPEGRPLWLGSAKSNIGHTQAAAGAAAIMKMVMAMRHGVLPRTLHVSEPTPHVDWSAGDIQLLTEARPWPETGRPRRAGVSSFGFSGTNSHAIIEQAPAANAVSAPAPERSLPVLAWPVSARTEDALRAQAARLRPFVDADAGADTPRPLDLAYSLATSRAALEHRAVLLGRDGDLLGEQLAALAEGRGATGLVEGSVAGGKLAFLFTGQGSQRLGMGRELYDAYPVFAEALDAVCAELDAHVERPLRDVLFGEDAEALDRTGFTQPALFAVEVALFRLVEAWGLKADFLSGHSIGELAAAHVAGVLSLADACTLVAARGRLMQELPAGGAMVAVQASEDEVAPLLTERVSIAALNGPNSVVIAGDEDEALAIAAGFEARGRKTKRLTVSHAFHSPRMDGMLEAFREVAEGLTYEAPRIPIVSNLTGTVVCAEEITTADFWVRHVREAVRFLDGVRTLEAQGVTTYVELGPDGVLTAMAQECVTDADAAGFAAALRKDRAEAETVTAALAKAYVRGAEVDWAGYFAGTGAHRVDLPTYAFQRRRYWPDALETGARAEGAVDTVDARFWEAVESEDWESLATELRVEGDQPLSAVLPALSSWRRAQRERSAADGHLYNVVWKPRPQGPSGSPAPSGTWLTVVPASHAGDPRIAAVADDLTRRGVRVVRVELDAADTDPAAVADRLAPATADGPVAGVLSLLALDERPHPEHPAVPVGLALTGALAEALARRGDDGPARLWCATRGAVSTGGADRLDSATQAQVWGYGRVVALEQPERWGGLIDLPETVDERALDRLAAVLAGSGDEDQVAIRATGVFVRRLAPAPRTAATSAAEPWTPRGTVLVTGGTGALGRHVARWLAHNGAERVVLLSRRGPDAPGAAEIVAELSGTDTAVSVEACDVADRDALAVLVEKLAVGGTPVRAVVHSAGISQEPGTGTELPEFARIVAAKTTGAVHLDALFGEDADPLDAFVLFSSIAGVWGSGGQGAYAAGNAFLDALAEQRRARGLTATSVAWGPWADGGMAAEGDAEEQLRRRGLPPMAPELNMVAFQRVLSREETAVTVADVDWERFAPAFTAARPRPLIDDVPQVAKVLRGGGEGESADTAAKDGASALRERLAGLSGADREDAVLEVVRSHVASALGHASADEVEARRAFNELGFDSLTAVELRTRLGAATGLKLPASLVYDYPTPAALAEHLLTELIPDGPGHGPGHGHGYTPAYVDTDPQDAELRRTLATIPMSRIREAGLLDTLLRLADPQATTSDPSRVEDDAESIDEMDVQHLIDMALDLDSLDGNES</sequence>
<dbReference type="InterPro" id="IPR016036">
    <property type="entry name" value="Malonyl_transacylase_ACP-bd"/>
</dbReference>
<dbReference type="Pfam" id="PF18369">
    <property type="entry name" value="PKS_DE"/>
    <property type="match status" value="1"/>
</dbReference>
<dbReference type="SUPFAM" id="SSF47336">
    <property type="entry name" value="ACP-like"/>
    <property type="match status" value="2"/>
</dbReference>
<dbReference type="PROSITE" id="PS00606">
    <property type="entry name" value="KS3_1"/>
    <property type="match status" value="2"/>
</dbReference>
<evidence type="ECO:0000256" key="3">
    <source>
        <dbReference type="ARBA" id="ARBA00022450"/>
    </source>
</evidence>
<dbReference type="SMART" id="SM01294">
    <property type="entry name" value="PKS_PP_betabranch"/>
    <property type="match status" value="2"/>
</dbReference>
<dbReference type="GO" id="GO:0004312">
    <property type="term" value="F:fatty acid synthase activity"/>
    <property type="evidence" value="ECO:0007669"/>
    <property type="project" value="TreeGrafter"/>
</dbReference>
<dbReference type="InterPro" id="IPR009081">
    <property type="entry name" value="PP-bd_ACP"/>
</dbReference>
<evidence type="ECO:0000256" key="6">
    <source>
        <dbReference type="ARBA" id="ARBA00023194"/>
    </source>
</evidence>
<dbReference type="GO" id="GO:0033068">
    <property type="term" value="P:macrolide biosynthetic process"/>
    <property type="evidence" value="ECO:0007669"/>
    <property type="project" value="UniProtKB-ARBA"/>
</dbReference>
<dbReference type="GO" id="GO:0006633">
    <property type="term" value="P:fatty acid biosynthetic process"/>
    <property type="evidence" value="ECO:0007669"/>
    <property type="project" value="InterPro"/>
</dbReference>
<dbReference type="InterPro" id="IPR006162">
    <property type="entry name" value="Ppantetheine_attach_site"/>
</dbReference>
<dbReference type="SMART" id="SM00825">
    <property type="entry name" value="PKS_KS"/>
    <property type="match status" value="2"/>
</dbReference>
<dbReference type="CDD" id="cd00833">
    <property type="entry name" value="PKS"/>
    <property type="match status" value="2"/>
</dbReference>
<feature type="active site" description="Proton acceptor; for dehydratase activity" evidence="9">
    <location>
        <position position="969"/>
    </location>
</feature>
<keyword evidence="7" id="KW-0511">Multifunctional enzyme</keyword>
<dbReference type="EMBL" id="JAALLH010000001">
    <property type="protein sequence ID" value="NIY65683.1"/>
    <property type="molecule type" value="Genomic_DNA"/>
</dbReference>
<dbReference type="Gene3D" id="3.30.70.3290">
    <property type="match status" value="2"/>
</dbReference>
<dbReference type="Gene3D" id="3.10.129.110">
    <property type="entry name" value="Polyketide synthase dehydratase"/>
    <property type="match status" value="1"/>
</dbReference>
<dbReference type="PROSITE" id="PS52019">
    <property type="entry name" value="PKS_MFAS_DH"/>
    <property type="match status" value="1"/>
</dbReference>
<feature type="region of interest" description="Disordered" evidence="10">
    <location>
        <begin position="1291"/>
        <end position="1312"/>
    </location>
</feature>
<dbReference type="InterPro" id="IPR001227">
    <property type="entry name" value="Ac_transferase_dom_sf"/>
</dbReference>
<dbReference type="Gene3D" id="1.10.1200.10">
    <property type="entry name" value="ACP-like"/>
    <property type="match status" value="2"/>
</dbReference>
<dbReference type="GO" id="GO:0004315">
    <property type="term" value="F:3-oxoacyl-[acyl-carrier-protein] synthase activity"/>
    <property type="evidence" value="ECO:0007669"/>
    <property type="project" value="InterPro"/>
</dbReference>
<evidence type="ECO:0000256" key="8">
    <source>
        <dbReference type="ARBA" id="ARBA00023315"/>
    </source>
</evidence>
<dbReference type="PROSITE" id="PS50075">
    <property type="entry name" value="CARRIER"/>
    <property type="match status" value="2"/>
</dbReference>
<proteinExistence type="predicted"/>
<dbReference type="SUPFAM" id="SSF52151">
    <property type="entry name" value="FabD/lysophospholipase-like"/>
    <property type="match status" value="2"/>
</dbReference>
<evidence type="ECO:0000256" key="7">
    <source>
        <dbReference type="ARBA" id="ARBA00023268"/>
    </source>
</evidence>
<dbReference type="InterPro" id="IPR018201">
    <property type="entry name" value="Ketoacyl_synth_AS"/>
</dbReference>
<evidence type="ECO:0000259" key="11">
    <source>
        <dbReference type="PROSITE" id="PS50075"/>
    </source>
</evidence>
<name>A0A7X5X303_STRMQ</name>
<dbReference type="CDD" id="cd08952">
    <property type="entry name" value="KR_1_SDR_x"/>
    <property type="match status" value="1"/>
</dbReference>
<dbReference type="SMART" id="SM00822">
    <property type="entry name" value="PKS_KR"/>
    <property type="match status" value="2"/>
</dbReference>
<feature type="domain" description="Ketosynthase family 3 (KS3)" evidence="12">
    <location>
        <begin position="35"/>
        <end position="461"/>
    </location>
</feature>
<dbReference type="InterPro" id="IPR015083">
    <property type="entry name" value="NorB/c/GfsB-D-like_docking"/>
</dbReference>
<dbReference type="Pfam" id="PF16197">
    <property type="entry name" value="KAsynt_C_assoc"/>
    <property type="match status" value="1"/>
</dbReference>
<dbReference type="Pfam" id="PF22621">
    <property type="entry name" value="CurL-like_PKS_C"/>
    <property type="match status" value="1"/>
</dbReference>
<dbReference type="FunFam" id="3.40.47.10:FF:000019">
    <property type="entry name" value="Polyketide synthase type I"/>
    <property type="match status" value="2"/>
</dbReference>
<dbReference type="PROSITE" id="PS00012">
    <property type="entry name" value="PHOSPHOPANTETHEINE"/>
    <property type="match status" value="2"/>
</dbReference>
<feature type="active site" description="Proton donor; for dehydratase activity" evidence="9">
    <location>
        <position position="1135"/>
    </location>
</feature>
<dbReference type="SUPFAM" id="SSF55048">
    <property type="entry name" value="Probable ACP-binding domain of malonyl-CoA ACP transacylase"/>
    <property type="match status" value="2"/>
</dbReference>
<dbReference type="Gene3D" id="6.10.140.1830">
    <property type="match status" value="1"/>
</dbReference>
<dbReference type="InterPro" id="IPR032821">
    <property type="entry name" value="PKS_assoc"/>
</dbReference>
<feature type="domain" description="Ketosynthase family 3 (KS3)" evidence="12">
    <location>
        <begin position="1836"/>
        <end position="2262"/>
    </location>
</feature>
<gene>
    <name evidence="14" type="ORF">SMALB_3689</name>
</gene>
<dbReference type="InterPro" id="IPR013968">
    <property type="entry name" value="PKS_KR"/>
</dbReference>
<keyword evidence="6" id="KW-0045">Antibiotic biosynthesis</keyword>
<dbReference type="FunFam" id="3.40.366.10:FF:000002">
    <property type="entry name" value="Probable polyketide synthase 2"/>
    <property type="match status" value="2"/>
</dbReference>
<comment type="cofactor">
    <cofactor evidence="1">
        <name>pantetheine 4'-phosphate</name>
        <dbReference type="ChEBI" id="CHEBI:47942"/>
    </cofactor>
</comment>
<feature type="domain" description="Carrier" evidence="11">
    <location>
        <begin position="3293"/>
        <end position="3368"/>
    </location>
</feature>
<evidence type="ECO:0000259" key="12">
    <source>
        <dbReference type="PROSITE" id="PS52004"/>
    </source>
</evidence>
<dbReference type="PANTHER" id="PTHR43775">
    <property type="entry name" value="FATTY ACID SYNTHASE"/>
    <property type="match status" value="1"/>
</dbReference>
<feature type="domain" description="Carrier" evidence="11">
    <location>
        <begin position="1741"/>
        <end position="1816"/>
    </location>
</feature>
<dbReference type="InterPro" id="IPR049900">
    <property type="entry name" value="PKS_mFAS_DH"/>
</dbReference>
<dbReference type="Gene3D" id="3.40.366.10">
    <property type="entry name" value="Malonyl-Coenzyme A Acyl Carrier Protein, domain 2"/>
    <property type="match status" value="2"/>
</dbReference>
<dbReference type="Proteomes" id="UP000536624">
    <property type="component" value="Unassembled WGS sequence"/>
</dbReference>
<dbReference type="FunFam" id="1.10.1200.10:FF:000007">
    <property type="entry name" value="Probable polyketide synthase pks17"/>
    <property type="match status" value="2"/>
</dbReference>
<dbReference type="InterPro" id="IPR057326">
    <property type="entry name" value="KR_dom"/>
</dbReference>
<organism evidence="14 15">
    <name type="scientific">Streptomyces malaysiensis</name>
    <dbReference type="NCBI Taxonomy" id="92644"/>
    <lineage>
        <taxon>Bacteria</taxon>
        <taxon>Bacillati</taxon>
        <taxon>Actinomycetota</taxon>
        <taxon>Actinomycetes</taxon>
        <taxon>Kitasatosporales</taxon>
        <taxon>Streptomycetaceae</taxon>
        <taxon>Streptomyces</taxon>
        <taxon>Streptomyces violaceusniger group</taxon>
    </lineage>
</organism>
<evidence type="ECO:0000256" key="4">
    <source>
        <dbReference type="ARBA" id="ARBA00022553"/>
    </source>
</evidence>